<comment type="similarity">
    <text evidence="2">Belongs to the periplasmic pilus chaperone family.</text>
</comment>
<evidence type="ECO:0000256" key="3">
    <source>
        <dbReference type="ARBA" id="ARBA00022729"/>
    </source>
</evidence>
<evidence type="ECO:0000259" key="7">
    <source>
        <dbReference type="Pfam" id="PF02753"/>
    </source>
</evidence>
<feature type="domain" description="Pili assembly chaperone C-terminal" evidence="7">
    <location>
        <begin position="172"/>
        <end position="235"/>
    </location>
</feature>
<dbReference type="SUPFAM" id="SSF49584">
    <property type="entry name" value="Periplasmic chaperone C-domain"/>
    <property type="match status" value="1"/>
</dbReference>
<keyword evidence="9" id="KW-1185">Reference proteome</keyword>
<sequence length="245" mass="26727">MHGNDMIKSVSRFLLAGIVLLSSGIASAGITLGGTRIVYQEKLKETSIMVKNDGEKDIMVQSWIEPDPAFPEQDVPFALTPALSRLAGKKQQSLRVFYAGKGLPSGKESVFWLSVQEIPQKSETDNTLQIAIRQRIKIFYRPEGLSGSVEESSKQLKWKMINEGGKSWLVASNQSPFYVSFGEVSITQAGKRYPVSAKMVAPGETSKFLIDVASALPAQGVSRVDYVTINDYGAPNNYTGEATAN</sequence>
<dbReference type="Gene3D" id="2.60.40.10">
    <property type="entry name" value="Immunoglobulins"/>
    <property type="match status" value="2"/>
</dbReference>
<dbReference type="Pfam" id="PF00345">
    <property type="entry name" value="PapD_N"/>
    <property type="match status" value="1"/>
</dbReference>
<evidence type="ECO:0000313" key="9">
    <source>
        <dbReference type="Proteomes" id="UP000188559"/>
    </source>
</evidence>
<dbReference type="PANTHER" id="PTHR30251:SF2">
    <property type="entry name" value="FIMBRIAL CHAPERONE YADV-RELATED"/>
    <property type="match status" value="1"/>
</dbReference>
<dbReference type="PRINTS" id="PR00969">
    <property type="entry name" value="CHAPERONPILI"/>
</dbReference>
<dbReference type="Proteomes" id="UP000188559">
    <property type="component" value="Unassembled WGS sequence"/>
</dbReference>
<evidence type="ECO:0000256" key="1">
    <source>
        <dbReference type="ARBA" id="ARBA00004418"/>
    </source>
</evidence>
<organism evidence="8 9">
    <name type="scientific">Pseudomonas azotoformans</name>
    <dbReference type="NCBI Taxonomy" id="47878"/>
    <lineage>
        <taxon>Bacteria</taxon>
        <taxon>Pseudomonadati</taxon>
        <taxon>Pseudomonadota</taxon>
        <taxon>Gammaproteobacteria</taxon>
        <taxon>Pseudomonadales</taxon>
        <taxon>Pseudomonadaceae</taxon>
        <taxon>Pseudomonas</taxon>
    </lineage>
</organism>
<dbReference type="InterPro" id="IPR050643">
    <property type="entry name" value="Periplasmic_pilus_chap"/>
</dbReference>
<evidence type="ECO:0000313" key="8">
    <source>
        <dbReference type="EMBL" id="ONH44882.1"/>
    </source>
</evidence>
<dbReference type="PANTHER" id="PTHR30251">
    <property type="entry name" value="PILUS ASSEMBLY CHAPERONE"/>
    <property type="match status" value="1"/>
</dbReference>
<keyword evidence="3" id="KW-0732">Signal</keyword>
<dbReference type="Pfam" id="PF02753">
    <property type="entry name" value="PapD_C"/>
    <property type="match status" value="1"/>
</dbReference>
<comment type="subcellular location">
    <subcellularLocation>
        <location evidence="1">Periplasm</location>
    </subcellularLocation>
</comment>
<dbReference type="InterPro" id="IPR001829">
    <property type="entry name" value="Pili_assmbl_chaperone_bac"/>
</dbReference>
<comment type="caution">
    <text evidence="8">The sequence shown here is derived from an EMBL/GenBank/DDBJ whole genome shotgun (WGS) entry which is preliminary data.</text>
</comment>
<dbReference type="InterPro" id="IPR008962">
    <property type="entry name" value="PapD-like_sf"/>
</dbReference>
<dbReference type="SUPFAM" id="SSF49354">
    <property type="entry name" value="PapD-like"/>
    <property type="match status" value="1"/>
</dbReference>
<keyword evidence="5" id="KW-0143">Chaperone</keyword>
<dbReference type="InterPro" id="IPR013783">
    <property type="entry name" value="Ig-like_fold"/>
</dbReference>
<feature type="domain" description="Pili assembly chaperone N-terminal" evidence="6">
    <location>
        <begin position="29"/>
        <end position="145"/>
    </location>
</feature>
<dbReference type="InterPro" id="IPR036316">
    <property type="entry name" value="Pili_assmbl_chap_C_dom_sf"/>
</dbReference>
<gene>
    <name evidence="8" type="ORF">BLL37_16300</name>
</gene>
<evidence type="ECO:0000256" key="4">
    <source>
        <dbReference type="ARBA" id="ARBA00022764"/>
    </source>
</evidence>
<dbReference type="InterPro" id="IPR016148">
    <property type="entry name" value="Pili_assmbl_chaperone_C"/>
</dbReference>
<evidence type="ECO:0000256" key="2">
    <source>
        <dbReference type="ARBA" id="ARBA00007399"/>
    </source>
</evidence>
<reference evidence="8 9" key="1">
    <citation type="submission" date="2016-10" db="EMBL/GenBank/DDBJ databases">
        <title>Pseudomonas lactis sp. nov. and Pseudomonas paralactis sp. nov., isolated from bovine raw milk.</title>
        <authorList>
            <person name="Von Neubeck M."/>
            <person name="Huptas C."/>
            <person name="Glueck C."/>
            <person name="Krewinkel M."/>
            <person name="Stoeckel M."/>
            <person name="Stressler T."/>
            <person name="Fischer L."/>
            <person name="Hinrichs J."/>
            <person name="Scherer S."/>
            <person name="Wenning M."/>
        </authorList>
    </citation>
    <scope>NUCLEOTIDE SEQUENCE [LARGE SCALE GENOMIC DNA]</scope>
    <source>
        <strain evidence="8 9">DSM 18862</strain>
    </source>
</reference>
<evidence type="ECO:0000259" key="6">
    <source>
        <dbReference type="Pfam" id="PF00345"/>
    </source>
</evidence>
<name>A0A1V2JHQ2_PSEAZ</name>
<dbReference type="InterPro" id="IPR016147">
    <property type="entry name" value="Pili_assmbl_chaperone_N"/>
</dbReference>
<dbReference type="GO" id="GO:0071555">
    <property type="term" value="P:cell wall organization"/>
    <property type="evidence" value="ECO:0007669"/>
    <property type="project" value="InterPro"/>
</dbReference>
<protein>
    <submittedName>
        <fullName evidence="8">Molecular chaperone</fullName>
    </submittedName>
</protein>
<proteinExistence type="inferred from homology"/>
<dbReference type="GO" id="GO:0030288">
    <property type="term" value="C:outer membrane-bounded periplasmic space"/>
    <property type="evidence" value="ECO:0007669"/>
    <property type="project" value="InterPro"/>
</dbReference>
<accession>A0A1V2JHQ2</accession>
<evidence type="ECO:0000256" key="5">
    <source>
        <dbReference type="ARBA" id="ARBA00023186"/>
    </source>
</evidence>
<dbReference type="AlphaFoldDB" id="A0A1V2JHQ2"/>
<dbReference type="EMBL" id="MNPV01000004">
    <property type="protein sequence ID" value="ONH44882.1"/>
    <property type="molecule type" value="Genomic_DNA"/>
</dbReference>
<keyword evidence="4" id="KW-0574">Periplasm</keyword>